<dbReference type="GO" id="GO:0016651">
    <property type="term" value="F:oxidoreductase activity, acting on NAD(P)H"/>
    <property type="evidence" value="ECO:0007669"/>
    <property type="project" value="InterPro"/>
</dbReference>
<name>A0A9Q5HX86_SANBA</name>
<dbReference type="OrthoDB" id="3185587at2759"/>
<dbReference type="CDD" id="cd08249">
    <property type="entry name" value="enoyl_reductase_like"/>
    <property type="match status" value="1"/>
</dbReference>
<dbReference type="InterPro" id="IPR011032">
    <property type="entry name" value="GroES-like_sf"/>
</dbReference>
<dbReference type="EMBL" id="LNZH02000189">
    <property type="protein sequence ID" value="OCB87687.1"/>
    <property type="molecule type" value="Genomic_DNA"/>
</dbReference>
<dbReference type="PANTHER" id="PTHR45348:SF2">
    <property type="entry name" value="ZINC-TYPE ALCOHOL DEHYDROGENASE-LIKE PROTEIN C2E1P3.01"/>
    <property type="match status" value="1"/>
</dbReference>
<comment type="caution">
    <text evidence="2">The sequence shown here is derived from an EMBL/GenBank/DDBJ whole genome shotgun (WGS) entry which is preliminary data.</text>
</comment>
<dbReference type="Proteomes" id="UP000757232">
    <property type="component" value="Unassembled WGS sequence"/>
</dbReference>
<evidence type="ECO:0000313" key="3">
    <source>
        <dbReference type="Proteomes" id="UP000757232"/>
    </source>
</evidence>
<dbReference type="SUPFAM" id="SSF51735">
    <property type="entry name" value="NAD(P)-binding Rossmann-fold domains"/>
    <property type="match status" value="1"/>
</dbReference>
<accession>A0A9Q5HX86</accession>
<dbReference type="InterPro" id="IPR020843">
    <property type="entry name" value="ER"/>
</dbReference>
<evidence type="ECO:0000313" key="2">
    <source>
        <dbReference type="EMBL" id="OCB87687.1"/>
    </source>
</evidence>
<dbReference type="AlphaFoldDB" id="A0A9Q5HX86"/>
<dbReference type="Gene3D" id="3.90.180.10">
    <property type="entry name" value="Medium-chain alcohol dehydrogenases, catalytic domain"/>
    <property type="match status" value="1"/>
</dbReference>
<proteinExistence type="predicted"/>
<dbReference type="Pfam" id="PF08240">
    <property type="entry name" value="ADH_N"/>
    <property type="match status" value="1"/>
</dbReference>
<sequence length="347" mass="36519">MAPSKMKAAVTCAEPGKVEVREIDVPKPGPTDVLVKVVAAASNPTDWKTITWSPTTGNVVGMDFAGTVDEIGSEVPAGKFKVGDRVAGMVHGAAFPNGAYAEYVTAPSSLLLPLPETWSFEQGAQLGVAGYTACLCLYHAQSLPSPLSPTKDPIDLLVWGGSSSVGQYVIQLAHLGGLRVLATSSPKNFPLLKSLGADLVFSYADPEAPEKIREATGGKLAHAVDCISEKDTPDNVARSIGDAGGEVSVLLKYDSRRPDVKVNHVLGYFLLGKDLEIPMKLPLDVAQYNFGPQAAKILTETLANGTLKPGPIKIIPNGLEGVSVGLDYLKEGKASGEKVIYRIADTP</sequence>
<evidence type="ECO:0000259" key="1">
    <source>
        <dbReference type="SMART" id="SM00829"/>
    </source>
</evidence>
<dbReference type="Pfam" id="PF00107">
    <property type="entry name" value="ADH_zinc_N"/>
    <property type="match status" value="1"/>
</dbReference>
<reference evidence="2" key="1">
    <citation type="submission" date="2016-06" db="EMBL/GenBank/DDBJ databases">
        <title>Draft Genome sequence of the fungus Inonotus baumii.</title>
        <authorList>
            <person name="Zhu H."/>
            <person name="Lin W."/>
        </authorList>
    </citation>
    <scope>NUCLEOTIDE SEQUENCE</scope>
    <source>
        <strain evidence="2">821</strain>
    </source>
</reference>
<dbReference type="SMART" id="SM00829">
    <property type="entry name" value="PKS_ER"/>
    <property type="match status" value="1"/>
</dbReference>
<keyword evidence="3" id="KW-1185">Reference proteome</keyword>
<feature type="domain" description="Enoyl reductase (ER)" evidence="1">
    <location>
        <begin position="13"/>
        <end position="340"/>
    </location>
</feature>
<dbReference type="InterPro" id="IPR047122">
    <property type="entry name" value="Trans-enoyl_RdTase-like"/>
</dbReference>
<dbReference type="InterPro" id="IPR013154">
    <property type="entry name" value="ADH-like_N"/>
</dbReference>
<dbReference type="SUPFAM" id="SSF50129">
    <property type="entry name" value="GroES-like"/>
    <property type="match status" value="1"/>
</dbReference>
<dbReference type="Gene3D" id="3.40.50.720">
    <property type="entry name" value="NAD(P)-binding Rossmann-like Domain"/>
    <property type="match status" value="1"/>
</dbReference>
<protein>
    <submittedName>
        <fullName evidence="2">Dehydrogenase</fullName>
    </submittedName>
</protein>
<organism evidence="2 3">
    <name type="scientific">Sanghuangporus baumii</name>
    <name type="common">Phellinus baumii</name>
    <dbReference type="NCBI Taxonomy" id="108892"/>
    <lineage>
        <taxon>Eukaryota</taxon>
        <taxon>Fungi</taxon>
        <taxon>Dikarya</taxon>
        <taxon>Basidiomycota</taxon>
        <taxon>Agaricomycotina</taxon>
        <taxon>Agaricomycetes</taxon>
        <taxon>Hymenochaetales</taxon>
        <taxon>Hymenochaetaceae</taxon>
        <taxon>Sanghuangporus</taxon>
    </lineage>
</organism>
<dbReference type="InterPro" id="IPR036291">
    <property type="entry name" value="NAD(P)-bd_dom_sf"/>
</dbReference>
<dbReference type="PANTHER" id="PTHR45348">
    <property type="entry name" value="HYPOTHETICAL OXIDOREDUCTASE (EUROFUNG)"/>
    <property type="match status" value="1"/>
</dbReference>
<gene>
    <name evidence="2" type="ORF">A7U60_g5213</name>
</gene>
<dbReference type="InterPro" id="IPR013149">
    <property type="entry name" value="ADH-like_C"/>
</dbReference>